<keyword evidence="2" id="KW-0964">Secreted</keyword>
<dbReference type="PANTHER" id="PTHR22906:SF43">
    <property type="entry name" value="PROPERDIN"/>
    <property type="match status" value="1"/>
</dbReference>
<organism evidence="6 7">
    <name type="scientific">Pinctada imbricata</name>
    <name type="common">Atlantic pearl-oyster</name>
    <name type="synonym">Pinctada martensii</name>
    <dbReference type="NCBI Taxonomy" id="66713"/>
    <lineage>
        <taxon>Eukaryota</taxon>
        <taxon>Metazoa</taxon>
        <taxon>Spiralia</taxon>
        <taxon>Lophotrochozoa</taxon>
        <taxon>Mollusca</taxon>
        <taxon>Bivalvia</taxon>
        <taxon>Autobranchia</taxon>
        <taxon>Pteriomorphia</taxon>
        <taxon>Pterioida</taxon>
        <taxon>Pterioidea</taxon>
        <taxon>Pteriidae</taxon>
        <taxon>Pinctada</taxon>
    </lineage>
</organism>
<comment type="subcellular location">
    <subcellularLocation>
        <location evidence="1">Secreted</location>
    </subcellularLocation>
</comment>
<dbReference type="InterPro" id="IPR000884">
    <property type="entry name" value="TSP1_rpt"/>
</dbReference>
<protein>
    <submittedName>
        <fullName evidence="6">Uncharacterized protein</fullName>
    </submittedName>
</protein>
<dbReference type="EMBL" id="VSWD01000008">
    <property type="protein sequence ID" value="KAK3095360.1"/>
    <property type="molecule type" value="Genomic_DNA"/>
</dbReference>
<dbReference type="SMART" id="SM00209">
    <property type="entry name" value="TSP1"/>
    <property type="match status" value="30"/>
</dbReference>
<evidence type="ECO:0000256" key="4">
    <source>
        <dbReference type="ARBA" id="ARBA00022737"/>
    </source>
</evidence>
<sequence length="1796" mass="189805">MSISFLVDGGWSSWGSWGSCSKTCGSGVKSRSRSCTNPIPVNGGDKCTSGSSTSTTSCNTQGCAVDGGYTDWSSWITCSVTCGGGYQTRTRSCTSPAPQHGGADCVGDGYEKQGCNAHSCPIDGALSKWSSWGKCTVTCGGGSQIRERSCTNPTPQYGGADCSGDRAEKQTCNDHHCPIDGAFTDWSSWGKCTVTCGGGSQIRGRSCTNPAPQHGGADCTGDTAERQKCNNHNCPIDGAYSDWTTWDTCSVTCGGGTQNRERSCTNPVPQHGGADCTGDSSQVQSCNKHSCPIDGAYSDWTSWDTCSVTCGGGSQNRERTCTNPAPQHGGADCTGDSSQVQSCNKHACPIDGAFTDWSVWGTCSVTCGGGRQARDRSCTNPAPQYGGADCSGDRSESQNCNKQNCPIDGAFTDWSVWGTCTLTCGGGRQTRDRSCTSPSPQYGGSDCTGDRIESQDCNTHFCPIDGAFTNWSAWGTCSLTCGGGRQIRDRSCTSPSPQYGGADCTGDRTESQDCNTHYCPIDGAFTDWSVWGTCSLTCGGGRQTRDRYCTNPAPQYGGADCTGDTSDAQDCNTHNCPIDGAFTDWSVWGTCSLTCGGGRQTRDRSCTNPAPQYGGVDCTGDTSDVQDCNTHNCPIDGAFTDWTSWDTCTVTCGGGTQNRERSCTNPAPQYGGADCTGDTSEIQDCNTQFCPIDGAFTDWTSWDTCTVTCGGGTQNRERSCTNPAPQYGGADCTGDTSEIQDCNTHFCPIDGAFTDWTSWDTCTVTCGGGTHNRDRSCTNPAPQYGGADCTGDTSEIQDCNTHFCPIDGAHTDWTSWDTCTVTCGGGTQNRERSCTNPAPQYGGADCTGDTSEIQDCNTHFCPIDGAFTDWTSWDTCTVTCGGGTQNRERSCTNPAPQYGGADCTGDTSEIQDCNTHFCPIDGAFTDWTSWDTCTVTCGGGTQNRERSCTNPAPQYGGADCTGDPSEIQDCNTHFCPIDGAFTDWTSWDTCTVTCGGGTQNRERSCTNPAPQYGGADCTGDTSEIQDCNTHFCPIDGAFNDWAVWGTCTVTCGGGSQTRDRSCTNPAPQYGGADCAGDRTESQDCNTHNCPIDGALTAWTSWDTCTVTCGGGTQNRGRTCTNPAPQYGGADCTGDRNQTQDCNTHNCPIDGAFTDWSAWGTCTVTCGGGSHTRDRTCTNPAPQYGGADCTGDTSEKQSCNDHHCPIDGAFTDWSVWNTCTVTCGGGSQARDRSCTNPAPQHGGADCTGDTSESQDCNTHNCPIDGAFSDWSAWGTCTVTCGGGSQTRDRSCSDPAPQYGGADCVGATSEVQDCNDQYCPIDGGLSDWSAWGFCTVTCGGGTQNRERTCTNPVPQHGGADCNESLSDVQDCNTDHCPIDGVFTDWSAWDSCTTTCGGGTQNRERSCTNPAPQYGGADCVGDRNQTQDCNSHNCPIDGGFSAWTSWDTCTETCGGGIQNRERSCTNPVPQYGGSDCYGNDTETQDCNTHHCPIHGNWTQWDDWVPCSVTCGGGTQGRNRSCTSPAPQHGGDDCVGQSSEVQDCNLHPCPIDGVWTSWGTWDTCSVTCGGGIQSRSRSCTDPAPQHGGQDCTGASDEVQDCNTHDCPIDGGFTDWSVWSTCSATCGSGTKSRTRTCTNPAPQHGGQDCVGDTSEDTACNTNACSVDGSWGDWSQWGTCTKSCDGGQRSRTRVCDNPAPSSGGQDCIGTSSMFEDCNTTACPTVAPGSYVQVQKSSFFLLPVVSSFHNKIINCPYVNKTLTLLYQFSVTWPFASAKKIQFAENWCKRFLRFISSLGDLKVE</sequence>
<evidence type="ECO:0000256" key="3">
    <source>
        <dbReference type="ARBA" id="ARBA00022729"/>
    </source>
</evidence>
<evidence type="ECO:0000256" key="5">
    <source>
        <dbReference type="ARBA" id="ARBA00023157"/>
    </source>
</evidence>
<keyword evidence="4" id="KW-0677">Repeat</keyword>
<dbReference type="FunFam" id="2.20.100.10:FF:000001">
    <property type="entry name" value="semaphorin-5A isoform X1"/>
    <property type="match status" value="3"/>
</dbReference>
<comment type="caution">
    <text evidence="6">The sequence shown here is derived from an EMBL/GenBank/DDBJ whole genome shotgun (WGS) entry which is preliminary data.</text>
</comment>
<keyword evidence="7" id="KW-1185">Reference proteome</keyword>
<keyword evidence="3" id="KW-0732">Signal</keyword>
<accession>A0AA88Y992</accession>
<dbReference type="Gene3D" id="2.20.100.10">
    <property type="entry name" value="Thrombospondin type-1 (TSP1) repeat"/>
    <property type="match status" value="30"/>
</dbReference>
<proteinExistence type="predicted"/>
<dbReference type="PANTHER" id="PTHR22906">
    <property type="entry name" value="PROPERDIN"/>
    <property type="match status" value="1"/>
</dbReference>
<dbReference type="FunFam" id="2.20.100.10:FF:000007">
    <property type="entry name" value="Thrombospondin 1"/>
    <property type="match status" value="26"/>
</dbReference>
<dbReference type="InterPro" id="IPR036383">
    <property type="entry name" value="TSP1_rpt_sf"/>
</dbReference>
<evidence type="ECO:0000313" key="6">
    <source>
        <dbReference type="EMBL" id="KAK3095360.1"/>
    </source>
</evidence>
<reference evidence="6" key="1">
    <citation type="submission" date="2019-08" db="EMBL/GenBank/DDBJ databases">
        <title>The improved chromosome-level genome for the pearl oyster Pinctada fucata martensii using PacBio sequencing and Hi-C.</title>
        <authorList>
            <person name="Zheng Z."/>
        </authorList>
    </citation>
    <scope>NUCLEOTIDE SEQUENCE</scope>
    <source>
        <strain evidence="6">ZZ-2019</strain>
        <tissue evidence="6">Adductor muscle</tissue>
    </source>
</reference>
<gene>
    <name evidence="6" type="ORF">FSP39_013702</name>
</gene>
<evidence type="ECO:0000313" key="7">
    <source>
        <dbReference type="Proteomes" id="UP001186944"/>
    </source>
</evidence>
<dbReference type="Proteomes" id="UP001186944">
    <property type="component" value="Unassembled WGS sequence"/>
</dbReference>
<evidence type="ECO:0000256" key="1">
    <source>
        <dbReference type="ARBA" id="ARBA00004613"/>
    </source>
</evidence>
<dbReference type="SUPFAM" id="SSF82895">
    <property type="entry name" value="TSP-1 type 1 repeat"/>
    <property type="match status" value="30"/>
</dbReference>
<dbReference type="InterPro" id="IPR052065">
    <property type="entry name" value="Compl_asym_regulator"/>
</dbReference>
<keyword evidence="5" id="KW-1015">Disulfide bond</keyword>
<dbReference type="PRINTS" id="PR01705">
    <property type="entry name" value="TSP1REPEAT"/>
</dbReference>
<name>A0AA88Y992_PINIB</name>
<dbReference type="PROSITE" id="PS50092">
    <property type="entry name" value="TSP1"/>
    <property type="match status" value="30"/>
</dbReference>
<dbReference type="Pfam" id="PF00090">
    <property type="entry name" value="TSP_1"/>
    <property type="match status" value="30"/>
</dbReference>
<dbReference type="FunFam" id="2.20.100.10:FF:000002">
    <property type="entry name" value="Unc-5 netrin receptor C"/>
    <property type="match status" value="1"/>
</dbReference>
<evidence type="ECO:0000256" key="2">
    <source>
        <dbReference type="ARBA" id="ARBA00022525"/>
    </source>
</evidence>